<proteinExistence type="predicted"/>
<evidence type="ECO:0000313" key="1">
    <source>
        <dbReference type="EMBL" id="KKL28943.1"/>
    </source>
</evidence>
<organism evidence="1">
    <name type="scientific">marine sediment metagenome</name>
    <dbReference type="NCBI Taxonomy" id="412755"/>
    <lineage>
        <taxon>unclassified sequences</taxon>
        <taxon>metagenomes</taxon>
        <taxon>ecological metagenomes</taxon>
    </lineage>
</organism>
<name>A0A0F9EYR2_9ZZZZ</name>
<gene>
    <name evidence="1" type="ORF">LCGC14_2370070</name>
</gene>
<dbReference type="AlphaFoldDB" id="A0A0F9EYR2"/>
<comment type="caution">
    <text evidence="1">The sequence shown here is derived from an EMBL/GenBank/DDBJ whole genome shotgun (WGS) entry which is preliminary data.</text>
</comment>
<feature type="non-terminal residue" evidence="1">
    <location>
        <position position="88"/>
    </location>
</feature>
<reference evidence="1" key="1">
    <citation type="journal article" date="2015" name="Nature">
        <title>Complex archaea that bridge the gap between prokaryotes and eukaryotes.</title>
        <authorList>
            <person name="Spang A."/>
            <person name="Saw J.H."/>
            <person name="Jorgensen S.L."/>
            <person name="Zaremba-Niedzwiedzka K."/>
            <person name="Martijn J."/>
            <person name="Lind A.E."/>
            <person name="van Eijk R."/>
            <person name="Schleper C."/>
            <person name="Guy L."/>
            <person name="Ettema T.J."/>
        </authorList>
    </citation>
    <scope>NUCLEOTIDE SEQUENCE</scope>
</reference>
<protein>
    <submittedName>
        <fullName evidence="1">Uncharacterized protein</fullName>
    </submittedName>
</protein>
<dbReference type="EMBL" id="LAZR01034914">
    <property type="protein sequence ID" value="KKL28943.1"/>
    <property type="molecule type" value="Genomic_DNA"/>
</dbReference>
<accession>A0A0F9EYR2</accession>
<sequence>MKLVTGVDILDDEIKKKLTTENIYKIFNNFIIPLITEEEREFLEELEQYLLKNIEPKINLEEEVYDLFPILGEKNYIQRLNPHGDDER</sequence>